<sequence>MKMHVSLFYHKAITPPHANQIFTGFKALSKQGLIQLSLHQTNESVFVDASLPIVRACIDGEVNLIYDTLDGYRFDHSCSLQENVKLLDKVLNSCDFYFKRSFSSALNSTLTNTNIYRLGLNVKLHNELYSELLHTKLLSKEFAKLLIGKSRTLANLFNQEYYGDHLFQTLNSLPAIKKDYFYPNSILYLTRSRDPYGQALPEDLVEERHSMNELRAACIRACRKEFGSYFVGGISDSAFARSAYPDLVMPKSLTRQSNYFRLIQEASICVATNGLHDSIGWKVAEYVSYSKAIVSEPLKYDLPGNFSTPANYLTFDSVDSLLNQINYLRQNQDKLIAMMKSNYAYYHNWVRPDAMVLNTLLKAMSLQSQLV</sequence>
<dbReference type="KEGG" id="spib:G8759_30635"/>
<dbReference type="AlphaFoldDB" id="A0A6G9AWA3"/>
<keyword evidence="2" id="KW-1185">Reference proteome</keyword>
<protein>
    <recommendedName>
        <fullName evidence="3">Glycosyltransferase family 1 protein</fullName>
    </recommendedName>
</protein>
<proteinExistence type="predicted"/>
<evidence type="ECO:0000313" key="2">
    <source>
        <dbReference type="Proteomes" id="UP000501802"/>
    </source>
</evidence>
<evidence type="ECO:0000313" key="1">
    <source>
        <dbReference type="EMBL" id="QIP16690.1"/>
    </source>
</evidence>
<dbReference type="EMBL" id="CP050063">
    <property type="protein sequence ID" value="QIP16690.1"/>
    <property type="molecule type" value="Genomic_DNA"/>
</dbReference>
<name>A0A6G9AWA3_9BACT</name>
<gene>
    <name evidence="1" type="ORF">G8759_30635</name>
</gene>
<dbReference type="Proteomes" id="UP000501802">
    <property type="component" value="Chromosome"/>
</dbReference>
<dbReference type="RefSeq" id="WP_167216821.1">
    <property type="nucleotide sequence ID" value="NZ_CP050063.1"/>
</dbReference>
<accession>A0A6G9AWA3</accession>
<organism evidence="1 2">
    <name type="scientific">Spirosoma aureum</name>
    <dbReference type="NCBI Taxonomy" id="2692134"/>
    <lineage>
        <taxon>Bacteria</taxon>
        <taxon>Pseudomonadati</taxon>
        <taxon>Bacteroidota</taxon>
        <taxon>Cytophagia</taxon>
        <taxon>Cytophagales</taxon>
        <taxon>Cytophagaceae</taxon>
        <taxon>Spirosoma</taxon>
    </lineage>
</organism>
<reference evidence="1 2" key="1">
    <citation type="submission" date="2020-03" db="EMBL/GenBank/DDBJ databases">
        <authorList>
            <person name="Kim M.K."/>
        </authorList>
    </citation>
    <scope>NUCLEOTIDE SEQUENCE [LARGE SCALE GENOMIC DNA]</scope>
    <source>
        <strain evidence="1 2">BT328</strain>
    </source>
</reference>
<evidence type="ECO:0008006" key="3">
    <source>
        <dbReference type="Google" id="ProtNLM"/>
    </source>
</evidence>